<reference evidence="2 3" key="1">
    <citation type="submission" date="2011-11" db="EMBL/GenBank/DDBJ databases">
        <title>Improved High-Quality Draft sequence of Beggiatoa alba B18lD.</title>
        <authorList>
            <consortium name="US DOE Joint Genome Institute"/>
            <person name="Lucas S."/>
            <person name="Han J."/>
            <person name="Lapidus A."/>
            <person name="Cheng J.-F."/>
            <person name="Goodwin L."/>
            <person name="Pitluck S."/>
            <person name="Peters L."/>
            <person name="Mikhailova N."/>
            <person name="Held B."/>
            <person name="Detter J.C."/>
            <person name="Han C."/>
            <person name="Tapia R."/>
            <person name="Land M."/>
            <person name="Hauser L."/>
            <person name="Kyrpides N."/>
            <person name="Ivanova N."/>
            <person name="Pagani I."/>
            <person name="Samuel K."/>
            <person name="Teske A."/>
            <person name="Mueller J."/>
            <person name="Woyke T."/>
        </authorList>
    </citation>
    <scope>NUCLEOTIDE SEQUENCE [LARGE SCALE GENOMIC DNA]</scope>
    <source>
        <strain evidence="2 3">B18LD</strain>
    </source>
</reference>
<dbReference type="SMART" id="SM00530">
    <property type="entry name" value="HTH_XRE"/>
    <property type="match status" value="1"/>
</dbReference>
<feature type="domain" description="HTH cro/C1-type" evidence="1">
    <location>
        <begin position="15"/>
        <end position="69"/>
    </location>
</feature>
<dbReference type="OrthoDB" id="5957901at2"/>
<dbReference type="Pfam" id="PF01381">
    <property type="entry name" value="HTH_3"/>
    <property type="match status" value="1"/>
</dbReference>
<dbReference type="SUPFAM" id="SSF47413">
    <property type="entry name" value="lambda repressor-like DNA-binding domains"/>
    <property type="match status" value="1"/>
</dbReference>
<name>I3CEC3_9GAMM</name>
<dbReference type="InterPro" id="IPR010982">
    <property type="entry name" value="Lambda_DNA-bd_dom_sf"/>
</dbReference>
<dbReference type="PROSITE" id="PS50943">
    <property type="entry name" value="HTH_CROC1"/>
    <property type="match status" value="1"/>
</dbReference>
<dbReference type="CDD" id="cd00093">
    <property type="entry name" value="HTH_XRE"/>
    <property type="match status" value="1"/>
</dbReference>
<evidence type="ECO:0000313" key="2">
    <source>
        <dbReference type="EMBL" id="EIJ41966.1"/>
    </source>
</evidence>
<protein>
    <submittedName>
        <fullName evidence="2">Putative transcriptional regulator</fullName>
    </submittedName>
</protein>
<dbReference type="EMBL" id="JH600070">
    <property type="protein sequence ID" value="EIJ41966.1"/>
    <property type="molecule type" value="Genomic_DNA"/>
</dbReference>
<evidence type="ECO:0000259" key="1">
    <source>
        <dbReference type="PROSITE" id="PS50943"/>
    </source>
</evidence>
<dbReference type="RefSeq" id="WP_002684408.1">
    <property type="nucleotide sequence ID" value="NZ_JH600070.1"/>
</dbReference>
<dbReference type="Proteomes" id="UP000005744">
    <property type="component" value="Unassembled WGS sequence"/>
</dbReference>
<keyword evidence="3" id="KW-1185">Reference proteome</keyword>
<proteinExistence type="predicted"/>
<gene>
    <name evidence="2" type="ORF">BegalDRAFT_1063</name>
</gene>
<dbReference type="HOGENOM" id="CLU_2045113_0_0_6"/>
<dbReference type="Gene3D" id="1.10.260.40">
    <property type="entry name" value="lambda repressor-like DNA-binding domains"/>
    <property type="match status" value="1"/>
</dbReference>
<dbReference type="GO" id="GO:0003677">
    <property type="term" value="F:DNA binding"/>
    <property type="evidence" value="ECO:0007669"/>
    <property type="project" value="InterPro"/>
</dbReference>
<organism evidence="2 3">
    <name type="scientific">Beggiatoa alba B18LD</name>
    <dbReference type="NCBI Taxonomy" id="395493"/>
    <lineage>
        <taxon>Bacteria</taxon>
        <taxon>Pseudomonadati</taxon>
        <taxon>Pseudomonadota</taxon>
        <taxon>Gammaproteobacteria</taxon>
        <taxon>Thiotrichales</taxon>
        <taxon>Thiotrichaceae</taxon>
        <taxon>Beggiatoa</taxon>
    </lineage>
</organism>
<dbReference type="eggNOG" id="COG1476">
    <property type="taxonomic scope" value="Bacteria"/>
</dbReference>
<sequence length="120" mass="13700">MEFSIKILNQLRPILRSFRKAQKLTQTDIAKRLGITQQSYAQLEANPATASLERLFKVLAILEVDIILRERVVDVTKVIPDMKNLASLSQANLDATKVIPDIFDIKKELSYAFDSLKKKR</sequence>
<evidence type="ECO:0000313" key="3">
    <source>
        <dbReference type="Proteomes" id="UP000005744"/>
    </source>
</evidence>
<dbReference type="InterPro" id="IPR001387">
    <property type="entry name" value="Cro/C1-type_HTH"/>
</dbReference>
<dbReference type="STRING" id="395493.BegalDRAFT_1063"/>
<dbReference type="AlphaFoldDB" id="I3CEC3"/>
<accession>I3CEC3</accession>